<evidence type="ECO:0000313" key="6">
    <source>
        <dbReference type="EMBL" id="GGG87621.1"/>
    </source>
</evidence>
<evidence type="ECO:0000256" key="3">
    <source>
        <dbReference type="SAM" id="SignalP"/>
    </source>
</evidence>
<gene>
    <name evidence="6" type="ORF">GCM10011585_34640</name>
</gene>
<feature type="domain" description="Glycoside hydrolase family 42 N-terminal" evidence="4">
    <location>
        <begin position="65"/>
        <end position="197"/>
    </location>
</feature>
<dbReference type="RefSeq" id="WP_188555496.1">
    <property type="nucleotide sequence ID" value="NZ_BMGT01000004.1"/>
</dbReference>
<comment type="caution">
    <text evidence="6">The sequence shown here is derived from an EMBL/GenBank/DDBJ whole genome shotgun (WGS) entry which is preliminary data.</text>
</comment>
<dbReference type="Gene3D" id="3.20.20.80">
    <property type="entry name" value="Glycosidases"/>
    <property type="match status" value="1"/>
</dbReference>
<dbReference type="EMBL" id="BMGT01000004">
    <property type="protein sequence ID" value="GGG87621.1"/>
    <property type="molecule type" value="Genomic_DNA"/>
</dbReference>
<organism evidence="6 7">
    <name type="scientific">Edaphobacter dinghuensis</name>
    <dbReference type="NCBI Taxonomy" id="1560005"/>
    <lineage>
        <taxon>Bacteria</taxon>
        <taxon>Pseudomonadati</taxon>
        <taxon>Acidobacteriota</taxon>
        <taxon>Terriglobia</taxon>
        <taxon>Terriglobales</taxon>
        <taxon>Acidobacteriaceae</taxon>
        <taxon>Edaphobacter</taxon>
    </lineage>
</organism>
<dbReference type="AlphaFoldDB" id="A0A917HQR5"/>
<dbReference type="SUPFAM" id="SSF51445">
    <property type="entry name" value="(Trans)glycosidases"/>
    <property type="match status" value="1"/>
</dbReference>
<evidence type="ECO:0000313" key="7">
    <source>
        <dbReference type="Proteomes" id="UP000647241"/>
    </source>
</evidence>
<dbReference type="Pfam" id="PF18120">
    <property type="entry name" value="DUF5597"/>
    <property type="match status" value="1"/>
</dbReference>
<keyword evidence="3" id="KW-0732">Signal</keyword>
<evidence type="ECO:0000259" key="4">
    <source>
        <dbReference type="Pfam" id="PF02449"/>
    </source>
</evidence>
<accession>A0A917HQR5</accession>
<proteinExistence type="predicted"/>
<dbReference type="Pfam" id="PF02449">
    <property type="entry name" value="Glyco_hydro_42"/>
    <property type="match status" value="1"/>
</dbReference>
<keyword evidence="2" id="KW-0326">Glycosidase</keyword>
<dbReference type="GO" id="GO:0005975">
    <property type="term" value="P:carbohydrate metabolic process"/>
    <property type="evidence" value="ECO:0007669"/>
    <property type="project" value="InterPro"/>
</dbReference>
<dbReference type="Gene3D" id="2.60.220.20">
    <property type="entry name" value="putative beta-Galactosidase from caulobacter crescentus"/>
    <property type="match status" value="1"/>
</dbReference>
<feature type="domain" description="DUF5597" evidence="5">
    <location>
        <begin position="393"/>
        <end position="522"/>
    </location>
</feature>
<feature type="signal peptide" evidence="3">
    <location>
        <begin position="1"/>
        <end position="23"/>
    </location>
</feature>
<feature type="chain" id="PRO_5036788252" evidence="3">
    <location>
        <begin position="24"/>
        <end position="545"/>
    </location>
</feature>
<evidence type="ECO:0000256" key="1">
    <source>
        <dbReference type="ARBA" id="ARBA00022801"/>
    </source>
</evidence>
<sequence>MKSKVYISLLLAGWFFSPLASHARELPRIQGAQNQRQLLVNGKPYLILGGELGNSSSGTTEQADVILPKLAKLHVNTALIPVAWGQIEPTENKFDFSVLDHWIDVAREQHLHLVLLWFGSWKNAFSNDAPIWVRQDTKRFPRAISADGAELEILSTLGPETLKLDRTAFSTLMKHVREKDETQQTVLMVQVENEVGYLGLGGRDRSAVANQLFRSAVPDELIKKLESDEKLLSPKLSESFHPAGKSWQEVFGDAANEAFMAWNYARFIQSVAAAGKQAYPLPMYVNAQLPAPAERAGEYPSGGPHPDNLQIYRAAAPALDFYSPDIYWPNFEYWMQRYKLPGNAMFVPEARIDSAPFNAFYAYGEAKAFGFSAFGIDSVEPSLDSSESAPAIEQTYKTLDDLSDILVPAQASGHARGLVLHADSPRPTQTVSLGGFLFEATLSRSWPAKTLLTNDGAMIIVQTGPSEFFIAGRGLTVSFARDPDSDNQVAGIGSIDEVSRIDGKWVTQRRLIGDQSNQGRQLSMSANQVRIYRVVLYTAERAAAQ</sequence>
<keyword evidence="7" id="KW-1185">Reference proteome</keyword>
<name>A0A917HQR5_9BACT</name>
<reference evidence="6" key="2">
    <citation type="submission" date="2020-09" db="EMBL/GenBank/DDBJ databases">
        <authorList>
            <person name="Sun Q."/>
            <person name="Zhou Y."/>
        </authorList>
    </citation>
    <scope>NUCLEOTIDE SEQUENCE</scope>
    <source>
        <strain evidence="6">CGMCC 1.12997</strain>
    </source>
</reference>
<dbReference type="InterPro" id="IPR017853">
    <property type="entry name" value="GH"/>
</dbReference>
<dbReference type="GO" id="GO:0009341">
    <property type="term" value="C:beta-galactosidase complex"/>
    <property type="evidence" value="ECO:0007669"/>
    <property type="project" value="InterPro"/>
</dbReference>
<evidence type="ECO:0000259" key="5">
    <source>
        <dbReference type="Pfam" id="PF18120"/>
    </source>
</evidence>
<protein>
    <submittedName>
        <fullName evidence="6">Beta-galactosidase</fullName>
    </submittedName>
</protein>
<reference evidence="6" key="1">
    <citation type="journal article" date="2014" name="Int. J. Syst. Evol. Microbiol.">
        <title>Complete genome sequence of Corynebacterium casei LMG S-19264T (=DSM 44701T), isolated from a smear-ripened cheese.</title>
        <authorList>
            <consortium name="US DOE Joint Genome Institute (JGI-PGF)"/>
            <person name="Walter F."/>
            <person name="Albersmeier A."/>
            <person name="Kalinowski J."/>
            <person name="Ruckert C."/>
        </authorList>
    </citation>
    <scope>NUCLEOTIDE SEQUENCE</scope>
    <source>
        <strain evidence="6">CGMCC 1.12997</strain>
    </source>
</reference>
<dbReference type="Proteomes" id="UP000647241">
    <property type="component" value="Unassembled WGS sequence"/>
</dbReference>
<evidence type="ECO:0000256" key="2">
    <source>
        <dbReference type="ARBA" id="ARBA00023295"/>
    </source>
</evidence>
<keyword evidence="1" id="KW-0378">Hydrolase</keyword>
<dbReference type="GO" id="GO:0004565">
    <property type="term" value="F:beta-galactosidase activity"/>
    <property type="evidence" value="ECO:0007669"/>
    <property type="project" value="InterPro"/>
</dbReference>
<dbReference type="InterPro" id="IPR040719">
    <property type="entry name" value="DUF5597"/>
</dbReference>
<dbReference type="InterPro" id="IPR013529">
    <property type="entry name" value="Glyco_hydro_42_N"/>
</dbReference>